<dbReference type="EMBL" id="QKSB01000009">
    <property type="protein sequence ID" value="PZE16290.1"/>
    <property type="molecule type" value="Genomic_DNA"/>
</dbReference>
<gene>
    <name evidence="2" type="ORF">DNU06_13330</name>
</gene>
<dbReference type="AlphaFoldDB" id="A0A2W1MYJ7"/>
<accession>A0A2W1MYJ7</accession>
<feature type="repeat" description="TPR" evidence="1">
    <location>
        <begin position="166"/>
        <end position="199"/>
    </location>
</feature>
<dbReference type="InterPro" id="IPR011990">
    <property type="entry name" value="TPR-like_helical_dom_sf"/>
</dbReference>
<dbReference type="OrthoDB" id="1149028at2"/>
<comment type="caution">
    <text evidence="2">The sequence shown here is derived from an EMBL/GenBank/DDBJ whole genome shotgun (WGS) entry which is preliminary data.</text>
</comment>
<sequence>MRLLFYISLFVLGFRPQVGHSQTTNYPLKAYEFYQKKDFVTAKIWIDSALQFNQIKTDKVWFIRGLIYRELESTTENNTRLVALVSLSKAKNLSTDAALLKQINIVTQNTVMKTYNESIDLLKMGELNKSEARYLKYKEQYLMYNNPTYNFDQLDIMYFNSLGSAWQANNELASFTEQEKQLNIAVEKFQKTLHIDPENYDANYNIGVAYYNLGTDIIIHLDPLSPLDRIEELQITALRLYKNGLPFLMKAYELDPENPQVIEGLRNIHHAMQDEEKEKFFKLLYEQVTGKKLEND</sequence>
<proteinExistence type="predicted"/>
<evidence type="ECO:0000313" key="2">
    <source>
        <dbReference type="EMBL" id="PZE16290.1"/>
    </source>
</evidence>
<dbReference type="InterPro" id="IPR019734">
    <property type="entry name" value="TPR_rpt"/>
</dbReference>
<name>A0A2W1MYJ7_9FLAO</name>
<dbReference type="Gene3D" id="1.25.40.10">
    <property type="entry name" value="Tetratricopeptide repeat domain"/>
    <property type="match status" value="1"/>
</dbReference>
<dbReference type="RefSeq" id="WP_111063988.1">
    <property type="nucleotide sequence ID" value="NZ_JBHUCU010000006.1"/>
</dbReference>
<dbReference type="PROSITE" id="PS50005">
    <property type="entry name" value="TPR"/>
    <property type="match status" value="1"/>
</dbReference>
<evidence type="ECO:0000313" key="3">
    <source>
        <dbReference type="Proteomes" id="UP000249248"/>
    </source>
</evidence>
<protein>
    <submittedName>
        <fullName evidence="2">Uncharacterized protein</fullName>
    </submittedName>
</protein>
<keyword evidence="3" id="KW-1185">Reference proteome</keyword>
<keyword evidence="1" id="KW-0802">TPR repeat</keyword>
<dbReference type="SUPFAM" id="SSF48452">
    <property type="entry name" value="TPR-like"/>
    <property type="match status" value="1"/>
</dbReference>
<dbReference type="Pfam" id="PF13414">
    <property type="entry name" value="TPR_11"/>
    <property type="match status" value="1"/>
</dbReference>
<organism evidence="2 3">
    <name type="scientific">Putridiphycobacter roseus</name>
    <dbReference type="NCBI Taxonomy" id="2219161"/>
    <lineage>
        <taxon>Bacteria</taxon>
        <taxon>Pseudomonadati</taxon>
        <taxon>Bacteroidota</taxon>
        <taxon>Flavobacteriia</taxon>
        <taxon>Flavobacteriales</taxon>
        <taxon>Crocinitomicaceae</taxon>
        <taxon>Putridiphycobacter</taxon>
    </lineage>
</organism>
<evidence type="ECO:0000256" key="1">
    <source>
        <dbReference type="PROSITE-ProRule" id="PRU00339"/>
    </source>
</evidence>
<reference evidence="2 3" key="1">
    <citation type="submission" date="2018-06" db="EMBL/GenBank/DDBJ databases">
        <title>The draft genome sequence of Crocinitomix sp. SM1701.</title>
        <authorList>
            <person name="Zhang X."/>
        </authorList>
    </citation>
    <scope>NUCLEOTIDE SEQUENCE [LARGE SCALE GENOMIC DNA]</scope>
    <source>
        <strain evidence="2 3">SM1701</strain>
    </source>
</reference>
<dbReference type="Proteomes" id="UP000249248">
    <property type="component" value="Unassembled WGS sequence"/>
</dbReference>